<dbReference type="AlphaFoldDB" id="A0A820LRR1"/>
<comment type="caution">
    <text evidence="1">The sequence shown here is derived from an EMBL/GenBank/DDBJ whole genome shotgun (WGS) entry which is preliminary data.</text>
</comment>
<evidence type="ECO:0000313" key="1">
    <source>
        <dbReference type="EMBL" id="CAF4361750.1"/>
    </source>
</evidence>
<dbReference type="EMBL" id="CAJOBB010019796">
    <property type="protein sequence ID" value="CAF4361750.1"/>
    <property type="molecule type" value="Genomic_DNA"/>
</dbReference>
<accession>A0A820LRR1</accession>
<protein>
    <submittedName>
        <fullName evidence="1">Uncharacterized protein</fullName>
    </submittedName>
</protein>
<name>A0A820LRR1_9BILA</name>
<dbReference type="Proteomes" id="UP000663868">
    <property type="component" value="Unassembled WGS sequence"/>
</dbReference>
<gene>
    <name evidence="1" type="ORF">KXQ929_LOCUS48856</name>
</gene>
<reference evidence="1" key="1">
    <citation type="submission" date="2021-02" db="EMBL/GenBank/DDBJ databases">
        <authorList>
            <person name="Nowell W R."/>
        </authorList>
    </citation>
    <scope>NUCLEOTIDE SEQUENCE</scope>
</reference>
<proteinExistence type="predicted"/>
<sequence length="69" mass="8007">MGSNREQQLVDKIRQLLPDSKKKYTWTDIEKTDKLQDLAFELTSTYFGDFFATQQQASIDRLQAAACFL</sequence>
<organism evidence="1 2">
    <name type="scientific">Adineta steineri</name>
    <dbReference type="NCBI Taxonomy" id="433720"/>
    <lineage>
        <taxon>Eukaryota</taxon>
        <taxon>Metazoa</taxon>
        <taxon>Spiralia</taxon>
        <taxon>Gnathifera</taxon>
        <taxon>Rotifera</taxon>
        <taxon>Eurotatoria</taxon>
        <taxon>Bdelloidea</taxon>
        <taxon>Adinetida</taxon>
        <taxon>Adinetidae</taxon>
        <taxon>Adineta</taxon>
    </lineage>
</organism>
<evidence type="ECO:0000313" key="2">
    <source>
        <dbReference type="Proteomes" id="UP000663868"/>
    </source>
</evidence>